<dbReference type="PANTHER" id="PTHR23513:SF11">
    <property type="entry name" value="STAPHYLOFERRIN A TRANSPORTER"/>
    <property type="match status" value="1"/>
</dbReference>
<feature type="transmembrane region" description="Helical" evidence="8">
    <location>
        <begin position="392"/>
        <end position="411"/>
    </location>
</feature>
<name>A0A8J7VQE3_9GAMM</name>
<feature type="transmembrane region" description="Helical" evidence="8">
    <location>
        <begin position="187"/>
        <end position="207"/>
    </location>
</feature>
<evidence type="ECO:0000256" key="3">
    <source>
        <dbReference type="ARBA" id="ARBA00022475"/>
    </source>
</evidence>
<evidence type="ECO:0000256" key="6">
    <source>
        <dbReference type="ARBA" id="ARBA00023136"/>
    </source>
</evidence>
<dbReference type="InterPro" id="IPR010290">
    <property type="entry name" value="TM_effector"/>
</dbReference>
<comment type="subcellular location">
    <subcellularLocation>
        <location evidence="1">Cell membrane</location>
        <topology evidence="1">Multi-pass membrane protein</topology>
    </subcellularLocation>
</comment>
<feature type="transmembrane region" description="Helical" evidence="8">
    <location>
        <begin position="34"/>
        <end position="58"/>
    </location>
</feature>
<feature type="transmembrane region" description="Helical" evidence="8">
    <location>
        <begin position="64"/>
        <end position="85"/>
    </location>
</feature>
<dbReference type="CDD" id="cd06173">
    <property type="entry name" value="MFS_MefA_like"/>
    <property type="match status" value="1"/>
</dbReference>
<dbReference type="InterPro" id="IPR020846">
    <property type="entry name" value="MFS_dom"/>
</dbReference>
<dbReference type="EMBL" id="JAGQFT020000009">
    <property type="protein sequence ID" value="MBS7458110.1"/>
    <property type="molecule type" value="Genomic_DNA"/>
</dbReference>
<feature type="transmembrane region" description="Helical" evidence="8">
    <location>
        <begin position="155"/>
        <end position="175"/>
    </location>
</feature>
<feature type="region of interest" description="Disordered" evidence="7">
    <location>
        <begin position="1"/>
        <end position="21"/>
    </location>
</feature>
<comment type="caution">
    <text evidence="10">The sequence shown here is derived from an EMBL/GenBank/DDBJ whole genome shotgun (WGS) entry which is preliminary data.</text>
</comment>
<reference evidence="11 12" key="1">
    <citation type="journal article" date="2021" name="Microbiol. Resour. Announc.">
        <title>Draft Genome Sequence of Coralloluteibacterium stylophorae LMG 29479T.</title>
        <authorList>
            <person name="Karlyshev A.V."/>
            <person name="Kudryashova E.B."/>
            <person name="Ariskina E.V."/>
            <person name="Conroy A.P."/>
            <person name="Abidueva E.Y."/>
        </authorList>
    </citation>
    <scope>NUCLEOTIDE SEQUENCE [LARGE SCALE GENOMIC DNA]</scope>
    <source>
        <strain evidence="11 12">LMG 29479</strain>
    </source>
</reference>
<feature type="transmembrane region" description="Helical" evidence="8">
    <location>
        <begin position="97"/>
        <end position="118"/>
    </location>
</feature>
<dbReference type="Pfam" id="PF05977">
    <property type="entry name" value="MFS_3"/>
    <property type="match status" value="1"/>
</dbReference>
<feature type="transmembrane region" description="Helical" evidence="8">
    <location>
        <begin position="306"/>
        <end position="324"/>
    </location>
</feature>
<dbReference type="PANTHER" id="PTHR23513">
    <property type="entry name" value="INTEGRAL MEMBRANE EFFLUX PROTEIN-RELATED"/>
    <property type="match status" value="1"/>
</dbReference>
<evidence type="ECO:0000313" key="12">
    <source>
        <dbReference type="Proteomes" id="UP000675747"/>
    </source>
</evidence>
<proteinExistence type="predicted"/>
<evidence type="ECO:0000256" key="7">
    <source>
        <dbReference type="SAM" id="MobiDB-lite"/>
    </source>
</evidence>
<sequence length="542" mass="56794">MSAAPQPTADTPDVPPANSDGGPWAPLAVPTFRALWLAILVGNIGTWVNDVAAAWVMAERTASPLMVAAVQSATTLPVVLFALLAGTLADIVDRRRYLIATQLWMLMVASALALLAHLDALGPWALLALTFALGTGAALAMPAQAATTPELVPRPLLAPAVALGSVSMNIARSIGPALGGLVVAQAGAAWAFALNAASFLGVVLVLWRWKREARVSTLPPERFAGALRAGLRYAGQASAFRAVLWKAASFFVFASAMPALLPVVVRGSLGAGAGTFGVLLGCIGVGAIGGALVLPRLRARVDRDRLVLAATLLCAASLVGLALLRNVPALGLVLLANGMGWISVLSSLQIAVQGAVPAWVRARALSLYIVVFSLGMASGSLLWGALAQRAGVPWALLAAAAGAVVAALWATRFRLAAAEGLDVAPSAHWPQPAVAAGHADDHGPVLVTVEYRIDAADRAEFLDLVRTLGRSRRRDGALEWRLFEDMAEPGLYQESFVLGSWLEHLRQHERVTGEERRLQARLHALHRDPAPPRVRHLGAGRG</sequence>
<evidence type="ECO:0000259" key="9">
    <source>
        <dbReference type="PROSITE" id="PS50850"/>
    </source>
</evidence>
<feature type="transmembrane region" description="Helical" evidence="8">
    <location>
        <begin position="271"/>
        <end position="294"/>
    </location>
</feature>
<dbReference type="AlphaFoldDB" id="A0A8J7VQE3"/>
<organism evidence="10">
    <name type="scientific">Coralloluteibacterium stylophorae</name>
    <dbReference type="NCBI Taxonomy" id="1776034"/>
    <lineage>
        <taxon>Bacteria</taxon>
        <taxon>Pseudomonadati</taxon>
        <taxon>Pseudomonadota</taxon>
        <taxon>Gammaproteobacteria</taxon>
        <taxon>Lysobacterales</taxon>
        <taxon>Lysobacteraceae</taxon>
        <taxon>Coralloluteibacterium</taxon>
    </lineage>
</organism>
<dbReference type="GO" id="GO:0005886">
    <property type="term" value="C:plasma membrane"/>
    <property type="evidence" value="ECO:0007669"/>
    <property type="project" value="UniProtKB-SubCell"/>
</dbReference>
<evidence type="ECO:0000256" key="1">
    <source>
        <dbReference type="ARBA" id="ARBA00004651"/>
    </source>
</evidence>
<feature type="transmembrane region" description="Helical" evidence="8">
    <location>
        <begin position="330"/>
        <end position="352"/>
    </location>
</feature>
<evidence type="ECO:0000256" key="5">
    <source>
        <dbReference type="ARBA" id="ARBA00022989"/>
    </source>
</evidence>
<dbReference type="Gene3D" id="1.20.1250.20">
    <property type="entry name" value="MFS general substrate transporter like domains"/>
    <property type="match status" value="1"/>
</dbReference>
<dbReference type="RefSeq" id="WP_211925085.1">
    <property type="nucleotide sequence ID" value="NZ_JAGQFT020000009.1"/>
</dbReference>
<dbReference type="InterPro" id="IPR036259">
    <property type="entry name" value="MFS_trans_sf"/>
</dbReference>
<evidence type="ECO:0000256" key="2">
    <source>
        <dbReference type="ARBA" id="ARBA00022448"/>
    </source>
</evidence>
<feature type="domain" description="Major facilitator superfamily (MFS) profile" evidence="9">
    <location>
        <begin position="31"/>
        <end position="418"/>
    </location>
</feature>
<protein>
    <submittedName>
        <fullName evidence="10">MFS transporter</fullName>
    </submittedName>
</protein>
<gene>
    <name evidence="10" type="ORF">KB893_01080</name>
    <name evidence="11" type="ORF">KB893_013300</name>
</gene>
<keyword evidence="2" id="KW-0813">Transport</keyword>
<dbReference type="GO" id="GO:0022857">
    <property type="term" value="F:transmembrane transporter activity"/>
    <property type="evidence" value="ECO:0007669"/>
    <property type="project" value="InterPro"/>
</dbReference>
<keyword evidence="12" id="KW-1185">Reference proteome</keyword>
<dbReference type="SUPFAM" id="SSF103473">
    <property type="entry name" value="MFS general substrate transporter"/>
    <property type="match status" value="1"/>
</dbReference>
<keyword evidence="6 8" id="KW-0472">Membrane</keyword>
<dbReference type="PROSITE" id="PS50850">
    <property type="entry name" value="MFS"/>
    <property type="match status" value="1"/>
</dbReference>
<keyword evidence="4 8" id="KW-0812">Transmembrane</keyword>
<evidence type="ECO:0000256" key="4">
    <source>
        <dbReference type="ARBA" id="ARBA00022692"/>
    </source>
</evidence>
<feature type="transmembrane region" description="Helical" evidence="8">
    <location>
        <begin position="364"/>
        <end position="386"/>
    </location>
</feature>
<keyword evidence="5 8" id="KW-1133">Transmembrane helix</keyword>
<evidence type="ECO:0000313" key="10">
    <source>
        <dbReference type="EMBL" id="MBR0561117.1"/>
    </source>
</evidence>
<evidence type="ECO:0000256" key="8">
    <source>
        <dbReference type="SAM" id="Phobius"/>
    </source>
</evidence>
<feature type="transmembrane region" description="Helical" evidence="8">
    <location>
        <begin position="243"/>
        <end position="265"/>
    </location>
</feature>
<keyword evidence="3" id="KW-1003">Cell membrane</keyword>
<feature type="transmembrane region" description="Helical" evidence="8">
    <location>
        <begin position="124"/>
        <end position="143"/>
    </location>
</feature>
<dbReference type="EMBL" id="JAGQFT010000003">
    <property type="protein sequence ID" value="MBR0561117.1"/>
    <property type="molecule type" value="Genomic_DNA"/>
</dbReference>
<dbReference type="Proteomes" id="UP000675747">
    <property type="component" value="Unassembled WGS sequence"/>
</dbReference>
<reference evidence="10" key="2">
    <citation type="submission" date="2021-04" db="EMBL/GenBank/DDBJ databases">
        <authorList>
            <person name="Karlyshev A.V."/>
        </authorList>
    </citation>
    <scope>NUCLEOTIDE SEQUENCE</scope>
    <source>
        <strain evidence="10">LMG 29479</strain>
    </source>
</reference>
<accession>A0A8J7VQE3</accession>
<evidence type="ECO:0000313" key="11">
    <source>
        <dbReference type="EMBL" id="MBS7458110.1"/>
    </source>
</evidence>